<dbReference type="InterPro" id="IPR001128">
    <property type="entry name" value="Cyt_P450"/>
</dbReference>
<protein>
    <submittedName>
        <fullName evidence="12">Cytochrome P450</fullName>
    </submittedName>
</protein>
<evidence type="ECO:0000313" key="13">
    <source>
        <dbReference type="Proteomes" id="UP000759537"/>
    </source>
</evidence>
<proteinExistence type="inferred from homology"/>
<evidence type="ECO:0000256" key="5">
    <source>
        <dbReference type="ARBA" id="ARBA00022723"/>
    </source>
</evidence>
<dbReference type="GO" id="GO:0020037">
    <property type="term" value="F:heme binding"/>
    <property type="evidence" value="ECO:0007669"/>
    <property type="project" value="InterPro"/>
</dbReference>
<keyword evidence="8 10" id="KW-0503">Monooxygenase</keyword>
<dbReference type="PRINTS" id="PR00463">
    <property type="entry name" value="EP450I"/>
</dbReference>
<evidence type="ECO:0000256" key="8">
    <source>
        <dbReference type="ARBA" id="ARBA00023033"/>
    </source>
</evidence>
<evidence type="ECO:0000256" key="4">
    <source>
        <dbReference type="ARBA" id="ARBA00022617"/>
    </source>
</evidence>
<keyword evidence="11" id="KW-0812">Transmembrane</keyword>
<dbReference type="InterPro" id="IPR050364">
    <property type="entry name" value="Cytochrome_P450_fung"/>
</dbReference>
<comment type="cofactor">
    <cofactor evidence="1 9">
        <name>heme</name>
        <dbReference type="ChEBI" id="CHEBI:30413"/>
    </cofactor>
</comment>
<evidence type="ECO:0000256" key="3">
    <source>
        <dbReference type="ARBA" id="ARBA00010617"/>
    </source>
</evidence>
<dbReference type="GO" id="GO:0005506">
    <property type="term" value="F:iron ion binding"/>
    <property type="evidence" value="ECO:0007669"/>
    <property type="project" value="InterPro"/>
</dbReference>
<dbReference type="GO" id="GO:0004497">
    <property type="term" value="F:monooxygenase activity"/>
    <property type="evidence" value="ECO:0007669"/>
    <property type="project" value="UniProtKB-KW"/>
</dbReference>
<feature type="transmembrane region" description="Helical" evidence="11">
    <location>
        <begin position="6"/>
        <end position="24"/>
    </location>
</feature>
<evidence type="ECO:0000256" key="9">
    <source>
        <dbReference type="PIRSR" id="PIRSR602401-1"/>
    </source>
</evidence>
<evidence type="ECO:0000256" key="10">
    <source>
        <dbReference type="RuleBase" id="RU000461"/>
    </source>
</evidence>
<dbReference type="InterPro" id="IPR002401">
    <property type="entry name" value="Cyt_P450_E_grp-I"/>
</dbReference>
<keyword evidence="11" id="KW-1133">Transmembrane helix</keyword>
<dbReference type="GO" id="GO:0016705">
    <property type="term" value="F:oxidoreductase activity, acting on paired donors, with incorporation or reduction of molecular oxygen"/>
    <property type="evidence" value="ECO:0007669"/>
    <property type="project" value="InterPro"/>
</dbReference>
<dbReference type="CDD" id="cd11065">
    <property type="entry name" value="CYP64-like"/>
    <property type="match status" value="1"/>
</dbReference>
<keyword evidence="11" id="KW-0472">Membrane</keyword>
<dbReference type="AlphaFoldDB" id="A0A9P5N4Z3"/>
<reference evidence="12" key="1">
    <citation type="submission" date="2019-10" db="EMBL/GenBank/DDBJ databases">
        <authorList>
            <consortium name="DOE Joint Genome Institute"/>
            <person name="Kuo A."/>
            <person name="Miyauchi S."/>
            <person name="Kiss E."/>
            <person name="Drula E."/>
            <person name="Kohler A."/>
            <person name="Sanchez-Garcia M."/>
            <person name="Andreopoulos B."/>
            <person name="Barry K.W."/>
            <person name="Bonito G."/>
            <person name="Buee M."/>
            <person name="Carver A."/>
            <person name="Chen C."/>
            <person name="Cichocki N."/>
            <person name="Clum A."/>
            <person name="Culley D."/>
            <person name="Crous P.W."/>
            <person name="Fauchery L."/>
            <person name="Girlanda M."/>
            <person name="Hayes R."/>
            <person name="Keri Z."/>
            <person name="LaButti K."/>
            <person name="Lipzen A."/>
            <person name="Lombard V."/>
            <person name="Magnuson J."/>
            <person name="Maillard F."/>
            <person name="Morin E."/>
            <person name="Murat C."/>
            <person name="Nolan M."/>
            <person name="Ohm R."/>
            <person name="Pangilinan J."/>
            <person name="Pereira M."/>
            <person name="Perotto S."/>
            <person name="Peter M."/>
            <person name="Riley R."/>
            <person name="Sitrit Y."/>
            <person name="Stielow B."/>
            <person name="Szollosi G."/>
            <person name="Zifcakova L."/>
            <person name="Stursova M."/>
            <person name="Spatafora J.W."/>
            <person name="Tedersoo L."/>
            <person name="Vaario L.-M."/>
            <person name="Yamada A."/>
            <person name="Yan M."/>
            <person name="Wang P."/>
            <person name="Xu J."/>
            <person name="Bruns T."/>
            <person name="Baldrian P."/>
            <person name="Vilgalys R."/>
            <person name="Henrissat B."/>
            <person name="Grigoriev I.V."/>
            <person name="Hibbett D."/>
            <person name="Nagy L.G."/>
            <person name="Martin F.M."/>
        </authorList>
    </citation>
    <scope>NUCLEOTIDE SEQUENCE</scope>
    <source>
        <strain evidence="12">Prilba</strain>
    </source>
</reference>
<keyword evidence="6 10" id="KW-0560">Oxidoreductase</keyword>
<keyword evidence="13" id="KW-1185">Reference proteome</keyword>
<keyword evidence="5 9" id="KW-0479">Metal-binding</keyword>
<gene>
    <name evidence="12" type="ORF">DFH94DRAFT_178166</name>
</gene>
<dbReference type="PROSITE" id="PS00086">
    <property type="entry name" value="CYTOCHROME_P450"/>
    <property type="match status" value="1"/>
</dbReference>
<dbReference type="Pfam" id="PF00067">
    <property type="entry name" value="p450"/>
    <property type="match status" value="1"/>
</dbReference>
<keyword evidence="4 9" id="KW-0349">Heme</keyword>
<accession>A0A9P5N4Z3</accession>
<dbReference type="SUPFAM" id="SSF48264">
    <property type="entry name" value="Cytochrome P450"/>
    <property type="match status" value="1"/>
</dbReference>
<dbReference type="Gene3D" id="1.10.630.10">
    <property type="entry name" value="Cytochrome P450"/>
    <property type="match status" value="1"/>
</dbReference>
<organism evidence="12 13">
    <name type="scientific">Russula ochroleuca</name>
    <dbReference type="NCBI Taxonomy" id="152965"/>
    <lineage>
        <taxon>Eukaryota</taxon>
        <taxon>Fungi</taxon>
        <taxon>Dikarya</taxon>
        <taxon>Basidiomycota</taxon>
        <taxon>Agaricomycotina</taxon>
        <taxon>Agaricomycetes</taxon>
        <taxon>Russulales</taxon>
        <taxon>Russulaceae</taxon>
        <taxon>Russula</taxon>
    </lineage>
</organism>
<evidence type="ECO:0000313" key="12">
    <source>
        <dbReference type="EMBL" id="KAF8486275.1"/>
    </source>
</evidence>
<dbReference type="OrthoDB" id="2789670at2759"/>
<dbReference type="Proteomes" id="UP000759537">
    <property type="component" value="Unassembled WGS sequence"/>
</dbReference>
<evidence type="ECO:0000256" key="7">
    <source>
        <dbReference type="ARBA" id="ARBA00023004"/>
    </source>
</evidence>
<dbReference type="PANTHER" id="PTHR46300:SF7">
    <property type="entry name" value="P450, PUTATIVE (EUROFUNG)-RELATED"/>
    <property type="match status" value="1"/>
</dbReference>
<sequence length="509" mass="57098">MTFTSLQLFLFTVSLLSFAIYVLLRRKQRHPFPPGPKGLPLIGNLCDIPLEYHWFTYEKWGREIGSDIVHAELLGLHLVVLNSEKAASDLLEKRSSIYSDRPQLKILTKLLNAGNWVLILFPYGNKWRAWHKAFYAHMQPTIAPQYRPVELKAARRLLWNLFDTPQDFMQHIRHMIGQVSLSVAYGIDAAPLNDPNIALAETALQSIDAAQTKARILNLLPSLIHFPWWFPGAGFNKEAKTWKGNVELSRDGLYETVERMLDEDRAVPSIAASMITGLSEDSTEEEILMAKGLPGSVHIIGIDTTSCALKSFVLAMVLYPEAQRRGQEELDSVLGHGHLPSFEDAGALPYLKAMLHELLRWACPTPLGAPHRATEDNIYNGYFIPAGTLVFANIWAILHDPVTYPEPFKFRPERFLDPGTSAPVPNLTFGFGRRICPGRHFARDMIWLAMANMLAAFEFLPAKDAEGRPAPPSQEFISSFISGPIPFKCTIKPRIPNAKQSLLVAALQD</sequence>
<comment type="caution">
    <text evidence="12">The sequence shown here is derived from an EMBL/GenBank/DDBJ whole genome shotgun (WGS) entry which is preliminary data.</text>
</comment>
<evidence type="ECO:0000256" key="6">
    <source>
        <dbReference type="ARBA" id="ARBA00023002"/>
    </source>
</evidence>
<dbReference type="InterPro" id="IPR036396">
    <property type="entry name" value="Cyt_P450_sf"/>
</dbReference>
<comment type="pathway">
    <text evidence="2">Secondary metabolite biosynthesis.</text>
</comment>
<reference evidence="12" key="2">
    <citation type="journal article" date="2020" name="Nat. Commun.">
        <title>Large-scale genome sequencing of mycorrhizal fungi provides insights into the early evolution of symbiotic traits.</title>
        <authorList>
            <person name="Miyauchi S."/>
            <person name="Kiss E."/>
            <person name="Kuo A."/>
            <person name="Drula E."/>
            <person name="Kohler A."/>
            <person name="Sanchez-Garcia M."/>
            <person name="Morin E."/>
            <person name="Andreopoulos B."/>
            <person name="Barry K.W."/>
            <person name="Bonito G."/>
            <person name="Buee M."/>
            <person name="Carver A."/>
            <person name="Chen C."/>
            <person name="Cichocki N."/>
            <person name="Clum A."/>
            <person name="Culley D."/>
            <person name="Crous P.W."/>
            <person name="Fauchery L."/>
            <person name="Girlanda M."/>
            <person name="Hayes R.D."/>
            <person name="Keri Z."/>
            <person name="LaButti K."/>
            <person name="Lipzen A."/>
            <person name="Lombard V."/>
            <person name="Magnuson J."/>
            <person name="Maillard F."/>
            <person name="Murat C."/>
            <person name="Nolan M."/>
            <person name="Ohm R.A."/>
            <person name="Pangilinan J."/>
            <person name="Pereira M.F."/>
            <person name="Perotto S."/>
            <person name="Peter M."/>
            <person name="Pfister S."/>
            <person name="Riley R."/>
            <person name="Sitrit Y."/>
            <person name="Stielow J.B."/>
            <person name="Szollosi G."/>
            <person name="Zifcakova L."/>
            <person name="Stursova M."/>
            <person name="Spatafora J.W."/>
            <person name="Tedersoo L."/>
            <person name="Vaario L.M."/>
            <person name="Yamada A."/>
            <person name="Yan M."/>
            <person name="Wang P."/>
            <person name="Xu J."/>
            <person name="Bruns T."/>
            <person name="Baldrian P."/>
            <person name="Vilgalys R."/>
            <person name="Dunand C."/>
            <person name="Henrissat B."/>
            <person name="Grigoriev I.V."/>
            <person name="Hibbett D."/>
            <person name="Nagy L.G."/>
            <person name="Martin F.M."/>
        </authorList>
    </citation>
    <scope>NUCLEOTIDE SEQUENCE</scope>
    <source>
        <strain evidence="12">Prilba</strain>
    </source>
</reference>
<name>A0A9P5N4Z3_9AGAM</name>
<evidence type="ECO:0000256" key="11">
    <source>
        <dbReference type="SAM" id="Phobius"/>
    </source>
</evidence>
<keyword evidence="7 9" id="KW-0408">Iron</keyword>
<comment type="similarity">
    <text evidence="3 10">Belongs to the cytochrome P450 family.</text>
</comment>
<dbReference type="EMBL" id="WHVB01000002">
    <property type="protein sequence ID" value="KAF8486275.1"/>
    <property type="molecule type" value="Genomic_DNA"/>
</dbReference>
<evidence type="ECO:0000256" key="2">
    <source>
        <dbReference type="ARBA" id="ARBA00005179"/>
    </source>
</evidence>
<evidence type="ECO:0000256" key="1">
    <source>
        <dbReference type="ARBA" id="ARBA00001971"/>
    </source>
</evidence>
<feature type="binding site" description="axial binding residue" evidence="9">
    <location>
        <position position="436"/>
    </location>
    <ligand>
        <name>heme</name>
        <dbReference type="ChEBI" id="CHEBI:30413"/>
    </ligand>
    <ligandPart>
        <name>Fe</name>
        <dbReference type="ChEBI" id="CHEBI:18248"/>
    </ligandPart>
</feature>
<dbReference type="PANTHER" id="PTHR46300">
    <property type="entry name" value="P450, PUTATIVE (EUROFUNG)-RELATED-RELATED"/>
    <property type="match status" value="1"/>
</dbReference>
<dbReference type="InterPro" id="IPR017972">
    <property type="entry name" value="Cyt_P450_CS"/>
</dbReference>